<evidence type="ECO:0000313" key="5">
    <source>
        <dbReference type="EMBL" id="ADY01692.1"/>
    </source>
</evidence>
<protein>
    <submittedName>
        <fullName evidence="5">CRISPR-associated protein, Csm1 family</fullName>
    </submittedName>
</protein>
<evidence type="ECO:0000313" key="6">
    <source>
        <dbReference type="Proteomes" id="UP000007485"/>
    </source>
</evidence>
<dbReference type="InterPro" id="IPR052117">
    <property type="entry name" value="Cas10/Csm1_subtype-III-A"/>
</dbReference>
<accession>F0QTH9</accession>
<feature type="domain" description="Csm1 subunit" evidence="3">
    <location>
        <begin position="199"/>
        <end position="286"/>
    </location>
</feature>
<dbReference type="InterPro" id="IPR043128">
    <property type="entry name" value="Rev_trsase/Diguanyl_cyclase"/>
</dbReference>
<dbReference type="GO" id="GO:0051607">
    <property type="term" value="P:defense response to virus"/>
    <property type="evidence" value="ECO:0007669"/>
    <property type="project" value="UniProtKB-KW"/>
</dbReference>
<dbReference type="InterPro" id="IPR054767">
    <property type="entry name" value="Cas10-Cmr2_palm2"/>
</dbReference>
<dbReference type="eggNOG" id="arCOG02666">
    <property type="taxonomic scope" value="Archaea"/>
</dbReference>
<organism evidence="5 6">
    <name type="scientific">Vulcanisaeta moutnovskia (strain 768-28)</name>
    <dbReference type="NCBI Taxonomy" id="985053"/>
    <lineage>
        <taxon>Archaea</taxon>
        <taxon>Thermoproteota</taxon>
        <taxon>Thermoprotei</taxon>
        <taxon>Thermoproteales</taxon>
        <taxon>Thermoproteaceae</taxon>
        <taxon>Vulcanisaeta</taxon>
    </lineage>
</organism>
<evidence type="ECO:0000259" key="4">
    <source>
        <dbReference type="Pfam" id="PF22335"/>
    </source>
</evidence>
<dbReference type="PANTHER" id="PTHR36528:SF1">
    <property type="entry name" value="CRISPR SYSTEM SINGLE-STRAND-SPECIFIC DEOXYRIBONUCLEASE CAS10_CSM1 (SUBTYPE III-A)"/>
    <property type="match status" value="1"/>
</dbReference>
<dbReference type="GO" id="GO:0000166">
    <property type="term" value="F:nucleotide binding"/>
    <property type="evidence" value="ECO:0007669"/>
    <property type="project" value="UniProtKB-KW"/>
</dbReference>
<dbReference type="Gene3D" id="3.30.70.270">
    <property type="match status" value="1"/>
</dbReference>
<dbReference type="AlphaFoldDB" id="F0QTH9"/>
<feature type="domain" description="Cas10/Cmr2 second palm" evidence="4">
    <location>
        <begin position="455"/>
        <end position="576"/>
    </location>
</feature>
<dbReference type="KEGG" id="vmo:VMUT_1487"/>
<keyword evidence="6" id="KW-1185">Reference proteome</keyword>
<evidence type="ECO:0000256" key="1">
    <source>
        <dbReference type="ARBA" id="ARBA00022741"/>
    </source>
</evidence>
<proteinExistence type="predicted"/>
<keyword evidence="1" id="KW-0547">Nucleotide-binding</keyword>
<dbReference type="InterPro" id="IPR041062">
    <property type="entry name" value="Csm1_B"/>
</dbReference>
<dbReference type="PANTHER" id="PTHR36528">
    <property type="entry name" value="CRISPR SYSTEM SINGLE-STRAND-SPECIFIC DEOXYRIBONUCLEASE CAS10/CSM1 (SUBTYPE III-A)"/>
    <property type="match status" value="1"/>
</dbReference>
<gene>
    <name evidence="5" type="ordered locus">VMUT_1487</name>
</gene>
<dbReference type="STRING" id="985053.VMUT_1487"/>
<evidence type="ECO:0000256" key="2">
    <source>
        <dbReference type="ARBA" id="ARBA00023118"/>
    </source>
</evidence>
<dbReference type="HOGENOM" id="CLU_368285_0_0_2"/>
<dbReference type="EMBL" id="CP002529">
    <property type="protein sequence ID" value="ADY01692.1"/>
    <property type="molecule type" value="Genomic_DNA"/>
</dbReference>
<reference evidence="5 6" key="1">
    <citation type="journal article" date="2011" name="J. Bacteriol.">
        <title>Complete genome sequence of 'Vulcanisaeta moutnovskia' strain 768-28, a novel member of the hyperthermophilic crenarchaeal genus vulcanisaeta.</title>
        <authorList>
            <person name="Gumerov V.M."/>
            <person name="Mardanov A.V."/>
            <person name="Beletsky A.V."/>
            <person name="Prokofeva M.I."/>
            <person name="Bonch-Osmolovskaya E.A."/>
            <person name="Ravin N.V."/>
            <person name="Skryabin K.G."/>
        </authorList>
    </citation>
    <scope>NUCLEOTIDE SEQUENCE [LARGE SCALE GENOMIC DNA]</scope>
    <source>
        <strain evidence="5 6">768-28</strain>
    </source>
</reference>
<dbReference type="Proteomes" id="UP000007485">
    <property type="component" value="Chromosome"/>
</dbReference>
<dbReference type="Pfam" id="PF18211">
    <property type="entry name" value="Csm1_B"/>
    <property type="match status" value="1"/>
</dbReference>
<evidence type="ECO:0000259" key="3">
    <source>
        <dbReference type="Pfam" id="PF18211"/>
    </source>
</evidence>
<dbReference type="Pfam" id="PF22335">
    <property type="entry name" value="Cas10-Cmr2_palm2"/>
    <property type="match status" value="1"/>
</dbReference>
<name>F0QTH9_VULM7</name>
<sequence>MMLLVMGRVRSRALGGEPRDHANKYLEQLSNVFTSAGVNVGDVRKALANGAAGLRSYIEAAIQGPEPSDGCGDGQLIIDLFGKEVRVGPALMRSVVEGGVSARDGYKTIVSALDDYVARLGALSMDKEQLMTTLLTIGRLVLSYVPYSTCGVGSGISAYAVMHTAAAYASTEPYGRFRLLGVDILGIQEVIGRIQRTGQAMRQLRGRSVLVNLFQNAVAVRIIRDVNRRVGSDVLSPINVLVNTGGEVVMLIPGLDSNVLDYVINDIESKVNEEFEGRVRVVVAYTGIHDIGNRFGDVLRELVAALGRRRYGIWRRFSVGGKHLCSMCGMPTGKLSVETIGGEELRLCPFCHYSHRVGTASRRLGFMAELRDSGGYGGCEVIELLGIRYAVCPDNARADLGREYIHYGINEFQNPILRASNVGYSVLFLNTRMPISQDTGDLLTLEDIGNYAISVKADANKMGIFKKGAAERGAAAYLFFSTLLTTVFDAYGPWLFTQNLGRYGNNVFIIYSGGDDIFIAGDHRALDYIARVMRRALDFGISVAAGALIHEPQMPMYLVWDETDERLEAVKDVSRDEPLIYLAHTGSAPIILTPSDVLEVVDYVNANTAAPPGEYEGDVIGKSLMFKVGEELTNIYNMLYALYALARQGRCGSRNELVRELVRGVVNYTYLVNRNRDRAYAVINEISSNVEPGRLTNALMPILRIRDCSEYVRSRELTELMKSLAKAIMKIDLYRKISRQT</sequence>
<keyword evidence="2" id="KW-0051">Antiviral defense</keyword>